<feature type="compositionally biased region" description="Basic and acidic residues" evidence="8">
    <location>
        <begin position="219"/>
        <end position="235"/>
    </location>
</feature>
<evidence type="ECO:0000256" key="3">
    <source>
        <dbReference type="ARBA" id="ARBA00022525"/>
    </source>
</evidence>
<comment type="subcellular location">
    <subcellularLocation>
        <location evidence="1">Secreted</location>
    </subcellularLocation>
</comment>
<protein>
    <recommendedName>
        <fullName evidence="7">Inactive serine protease 35</fullName>
    </recommendedName>
</protein>
<keyword evidence="5 9" id="KW-0732">Signal</keyword>
<dbReference type="Gene3D" id="2.40.10.10">
    <property type="entry name" value="Trypsin-like serine proteases"/>
    <property type="match status" value="1"/>
</dbReference>
<dbReference type="PROSITE" id="PS50240">
    <property type="entry name" value="TRYPSIN_DOM"/>
    <property type="match status" value="1"/>
</dbReference>
<feature type="chain" id="PRO_5025577299" description="Inactive serine protease 35" evidence="9">
    <location>
        <begin position="24"/>
        <end position="429"/>
    </location>
</feature>
<feature type="compositionally biased region" description="Basic residues" evidence="8">
    <location>
        <begin position="199"/>
        <end position="217"/>
    </location>
</feature>
<reference evidence="11" key="3">
    <citation type="submission" date="2025-09" db="UniProtKB">
        <authorList>
            <consortium name="Ensembl"/>
        </authorList>
    </citation>
    <scope>IDENTIFICATION</scope>
</reference>
<dbReference type="PANTHER" id="PTHR15462:SF17">
    <property type="entry name" value="INACTIVE SERINE PROTEASE 35"/>
    <property type="match status" value="1"/>
</dbReference>
<dbReference type="InterPro" id="IPR050966">
    <property type="entry name" value="Glutamyl_endopeptidase"/>
</dbReference>
<dbReference type="InterPro" id="IPR001254">
    <property type="entry name" value="Trypsin_dom"/>
</dbReference>
<dbReference type="PANTHER" id="PTHR15462">
    <property type="entry name" value="SERINE PROTEASE"/>
    <property type="match status" value="1"/>
</dbReference>
<dbReference type="GO" id="GO:0006508">
    <property type="term" value="P:proteolysis"/>
    <property type="evidence" value="ECO:0007669"/>
    <property type="project" value="InterPro"/>
</dbReference>
<comment type="similarity">
    <text evidence="2">Belongs to the peptidase S1 family.</text>
</comment>
<dbReference type="InParanoid" id="A0A673C7E7"/>
<evidence type="ECO:0000256" key="2">
    <source>
        <dbReference type="ARBA" id="ARBA00007664"/>
    </source>
</evidence>
<dbReference type="Proteomes" id="UP000472271">
    <property type="component" value="Chromosome 24"/>
</dbReference>
<accession>A0A673C7E7</accession>
<evidence type="ECO:0000256" key="4">
    <source>
        <dbReference type="ARBA" id="ARBA00022542"/>
    </source>
</evidence>
<keyword evidence="3" id="KW-0964">Secreted</keyword>
<dbReference type="SUPFAM" id="SSF50494">
    <property type="entry name" value="Trypsin-like serine proteases"/>
    <property type="match status" value="1"/>
</dbReference>
<evidence type="ECO:0000313" key="11">
    <source>
        <dbReference type="Ensembl" id="ENSSORP00005051446.1"/>
    </source>
</evidence>
<dbReference type="InterPro" id="IPR018114">
    <property type="entry name" value="TRYPSIN_HIS"/>
</dbReference>
<feature type="signal peptide" evidence="9">
    <location>
        <begin position="1"/>
        <end position="23"/>
    </location>
</feature>
<feature type="region of interest" description="Disordered" evidence="8">
    <location>
        <begin position="199"/>
        <end position="251"/>
    </location>
</feature>
<evidence type="ECO:0000256" key="1">
    <source>
        <dbReference type="ARBA" id="ARBA00004613"/>
    </source>
</evidence>
<evidence type="ECO:0000256" key="7">
    <source>
        <dbReference type="ARBA" id="ARBA00040309"/>
    </source>
</evidence>
<keyword evidence="4" id="KW-0721">Serine protease homolog</keyword>
<sequence length="429" mass="47881">MDLSHTLCLLLCAAALTVSGVLGKDENNMEYVWTKQSLPVLLDAHTQLLNTPMFRDQEEDEEGPGSKRFCGIECQSTLPPMDRSEQERILGYETMYENGTRTHTDITLQGLNKSAGVAANAPKNTRRKRQVYGADGRFVISDSQFSTNYPFSSAVRLSTGCSGVLVSPKHVLTAAHCIHDGKDYLEGSRKLKVGVLQIKTKRRGGGRKRGGRGRGGRRGQLEEKEMSERGGDGDKKKKANRIRRSAEPRKQPVFRWARVKQTRIPQGWILPQSSAKSVSPDYNYALLELKRPLMQRYMELGVAPSSTPLARIHFSGYDADKSLLDGRGDGKVVYRFCSVSKESNDLMYQHCDAQAGATGAGVYIRLRQQDGDAGKKGKWQRRVIGVFTGHQWMEDGDQTDFNVAVRITPTKYAQICHWIHGDPSLCKEI</sequence>
<keyword evidence="6" id="KW-0325">Glycoprotein</keyword>
<evidence type="ECO:0000256" key="8">
    <source>
        <dbReference type="SAM" id="MobiDB-lite"/>
    </source>
</evidence>
<dbReference type="Pfam" id="PF00089">
    <property type="entry name" value="Trypsin"/>
    <property type="match status" value="1"/>
</dbReference>
<dbReference type="GO" id="GO:0004252">
    <property type="term" value="F:serine-type endopeptidase activity"/>
    <property type="evidence" value="ECO:0007669"/>
    <property type="project" value="InterPro"/>
</dbReference>
<evidence type="ECO:0000256" key="6">
    <source>
        <dbReference type="ARBA" id="ARBA00023180"/>
    </source>
</evidence>
<dbReference type="Ensembl" id="ENSSORT00005052675.1">
    <property type="protein sequence ID" value="ENSSORP00005051446.1"/>
    <property type="gene ID" value="ENSSORG00005023248.1"/>
</dbReference>
<dbReference type="AlphaFoldDB" id="A0A673C7E7"/>
<evidence type="ECO:0000259" key="10">
    <source>
        <dbReference type="PROSITE" id="PS50240"/>
    </source>
</evidence>
<dbReference type="PROSITE" id="PS00134">
    <property type="entry name" value="TRYPSIN_HIS"/>
    <property type="match status" value="1"/>
</dbReference>
<name>A0A673C7E7_9TELE</name>
<keyword evidence="12" id="KW-1185">Reference proteome</keyword>
<reference evidence="11" key="1">
    <citation type="submission" date="2019-06" db="EMBL/GenBank/DDBJ databases">
        <authorList>
            <consortium name="Wellcome Sanger Institute Data Sharing"/>
        </authorList>
    </citation>
    <scope>NUCLEOTIDE SEQUENCE [LARGE SCALE GENOMIC DNA]</scope>
</reference>
<proteinExistence type="inferred from homology"/>
<evidence type="ECO:0000256" key="5">
    <source>
        <dbReference type="ARBA" id="ARBA00022729"/>
    </source>
</evidence>
<evidence type="ECO:0000256" key="9">
    <source>
        <dbReference type="SAM" id="SignalP"/>
    </source>
</evidence>
<organism evidence="11 12">
    <name type="scientific">Sphaeramia orbicularis</name>
    <name type="common">orbiculate cardinalfish</name>
    <dbReference type="NCBI Taxonomy" id="375764"/>
    <lineage>
        <taxon>Eukaryota</taxon>
        <taxon>Metazoa</taxon>
        <taxon>Chordata</taxon>
        <taxon>Craniata</taxon>
        <taxon>Vertebrata</taxon>
        <taxon>Euteleostomi</taxon>
        <taxon>Actinopterygii</taxon>
        <taxon>Neopterygii</taxon>
        <taxon>Teleostei</taxon>
        <taxon>Neoteleostei</taxon>
        <taxon>Acanthomorphata</taxon>
        <taxon>Gobiaria</taxon>
        <taxon>Kurtiformes</taxon>
        <taxon>Apogonoidei</taxon>
        <taxon>Apogonidae</taxon>
        <taxon>Apogoninae</taxon>
        <taxon>Sphaeramia</taxon>
    </lineage>
</organism>
<feature type="domain" description="Peptidase S1" evidence="10">
    <location>
        <begin position="131"/>
        <end position="424"/>
    </location>
</feature>
<reference evidence="11" key="2">
    <citation type="submission" date="2025-08" db="UniProtKB">
        <authorList>
            <consortium name="Ensembl"/>
        </authorList>
    </citation>
    <scope>IDENTIFICATION</scope>
</reference>
<evidence type="ECO:0000313" key="12">
    <source>
        <dbReference type="Proteomes" id="UP000472271"/>
    </source>
</evidence>
<dbReference type="InterPro" id="IPR009003">
    <property type="entry name" value="Peptidase_S1_PA"/>
</dbReference>
<dbReference type="InterPro" id="IPR043504">
    <property type="entry name" value="Peptidase_S1_PA_chymotrypsin"/>
</dbReference>
<dbReference type="GO" id="GO:0005576">
    <property type="term" value="C:extracellular region"/>
    <property type="evidence" value="ECO:0007669"/>
    <property type="project" value="UniProtKB-SubCell"/>
</dbReference>